<evidence type="ECO:0000313" key="3">
    <source>
        <dbReference type="Proteomes" id="UP001187192"/>
    </source>
</evidence>
<accession>A0AA88DXA6</accession>
<dbReference type="AlphaFoldDB" id="A0AA88DXA6"/>
<feature type="domain" description="Retrotransposon gag" evidence="1">
    <location>
        <begin position="41"/>
        <end position="128"/>
    </location>
</feature>
<name>A0AA88DXA6_FICCA</name>
<evidence type="ECO:0000259" key="1">
    <source>
        <dbReference type="Pfam" id="PF03732"/>
    </source>
</evidence>
<keyword evidence="3" id="KW-1185">Reference proteome</keyword>
<organism evidence="2 3">
    <name type="scientific">Ficus carica</name>
    <name type="common">Common fig</name>
    <dbReference type="NCBI Taxonomy" id="3494"/>
    <lineage>
        <taxon>Eukaryota</taxon>
        <taxon>Viridiplantae</taxon>
        <taxon>Streptophyta</taxon>
        <taxon>Embryophyta</taxon>
        <taxon>Tracheophyta</taxon>
        <taxon>Spermatophyta</taxon>
        <taxon>Magnoliopsida</taxon>
        <taxon>eudicotyledons</taxon>
        <taxon>Gunneridae</taxon>
        <taxon>Pentapetalae</taxon>
        <taxon>rosids</taxon>
        <taxon>fabids</taxon>
        <taxon>Rosales</taxon>
        <taxon>Moraceae</taxon>
        <taxon>Ficeae</taxon>
        <taxon>Ficus</taxon>
    </lineage>
</organism>
<protein>
    <recommendedName>
        <fullName evidence="1">Retrotransposon gag domain-containing protein</fullName>
    </recommendedName>
</protein>
<proteinExistence type="predicted"/>
<gene>
    <name evidence="2" type="ORF">TIFTF001_031849</name>
</gene>
<dbReference type="PANTHER" id="PTHR33223">
    <property type="entry name" value="CCHC-TYPE DOMAIN-CONTAINING PROTEIN"/>
    <property type="match status" value="1"/>
</dbReference>
<dbReference type="Pfam" id="PF03732">
    <property type="entry name" value="Retrotrans_gag"/>
    <property type="match status" value="1"/>
</dbReference>
<dbReference type="Proteomes" id="UP001187192">
    <property type="component" value="Unassembled WGS sequence"/>
</dbReference>
<dbReference type="EMBL" id="BTGU01000135">
    <property type="protein sequence ID" value="GMN62770.1"/>
    <property type="molecule type" value="Genomic_DNA"/>
</dbReference>
<dbReference type="InterPro" id="IPR005162">
    <property type="entry name" value="Retrotrans_gag_dom"/>
</dbReference>
<comment type="caution">
    <text evidence="2">The sequence shown here is derived from an EMBL/GenBank/DDBJ whole genome shotgun (WGS) entry which is preliminary data.</text>
</comment>
<reference evidence="2" key="1">
    <citation type="submission" date="2023-07" db="EMBL/GenBank/DDBJ databases">
        <title>draft genome sequence of fig (Ficus carica).</title>
        <authorList>
            <person name="Takahashi T."/>
            <person name="Nishimura K."/>
        </authorList>
    </citation>
    <scope>NUCLEOTIDE SEQUENCE</scope>
</reference>
<evidence type="ECO:0000313" key="2">
    <source>
        <dbReference type="EMBL" id="GMN62770.1"/>
    </source>
</evidence>
<dbReference type="PANTHER" id="PTHR33223:SF9">
    <property type="entry name" value="RETROTRANSPOSON GAG DOMAIN-CONTAINING PROTEIN"/>
    <property type="match status" value="1"/>
</dbReference>
<sequence length="145" mass="16527">MEQWFTSQLIKATGSSPGFDDIAQRVRETPLMQQITSTPTLLLKGPVLRWFCNLAPESIDSFDELSLEFMRSYSMHIQSGKTTKDLWEVVQGPNKTLRIYFKCFIKVILEISGLDDGTTGEVLKKGLKHMSLFKNEICSMYLPTI</sequence>